<dbReference type="PANTHER" id="PTHR37955">
    <property type="entry name" value="TELLURITE RESISTANCE PROTEIN TEHA"/>
    <property type="match status" value="1"/>
</dbReference>
<feature type="transmembrane region" description="Helical" evidence="5">
    <location>
        <begin position="35"/>
        <end position="54"/>
    </location>
</feature>
<feature type="transmembrane region" description="Helical" evidence="5">
    <location>
        <begin position="12"/>
        <end position="29"/>
    </location>
</feature>
<dbReference type="GO" id="GO:0005886">
    <property type="term" value="C:plasma membrane"/>
    <property type="evidence" value="ECO:0007669"/>
    <property type="project" value="TreeGrafter"/>
</dbReference>
<feature type="transmembrane region" description="Helical" evidence="5">
    <location>
        <begin position="125"/>
        <end position="146"/>
    </location>
</feature>
<dbReference type="InterPro" id="IPR052951">
    <property type="entry name" value="Tellurite_res_ion_channel"/>
</dbReference>
<comment type="subcellular location">
    <subcellularLocation>
        <location evidence="1">Membrane</location>
        <topology evidence="1">Multi-pass membrane protein</topology>
    </subcellularLocation>
</comment>
<dbReference type="InterPro" id="IPR004695">
    <property type="entry name" value="SLAC1/Mae1/Ssu1/TehA"/>
</dbReference>
<dbReference type="InterPro" id="IPR038665">
    <property type="entry name" value="Voltage-dep_anion_channel_sf"/>
</dbReference>
<evidence type="ECO:0000256" key="2">
    <source>
        <dbReference type="ARBA" id="ARBA00022692"/>
    </source>
</evidence>
<dbReference type="CDD" id="cd09325">
    <property type="entry name" value="TDT_C4-dicarb_trans"/>
    <property type="match status" value="1"/>
</dbReference>
<keyword evidence="2 5" id="KW-0812">Transmembrane</keyword>
<dbReference type="OrthoDB" id="309023at2"/>
<dbReference type="Pfam" id="PF03595">
    <property type="entry name" value="SLAC1"/>
    <property type="match status" value="1"/>
</dbReference>
<name>A0A1I4FS71_9FIRM</name>
<evidence type="ECO:0000313" key="6">
    <source>
        <dbReference type="EMBL" id="SFL19521.1"/>
    </source>
</evidence>
<feature type="transmembrane region" description="Helical" evidence="5">
    <location>
        <begin position="211"/>
        <end position="232"/>
    </location>
</feature>
<feature type="transmembrane region" description="Helical" evidence="5">
    <location>
        <begin position="239"/>
        <end position="256"/>
    </location>
</feature>
<evidence type="ECO:0000256" key="3">
    <source>
        <dbReference type="ARBA" id="ARBA00022989"/>
    </source>
</evidence>
<sequence length="320" mass="36316">MKNLIRKTPIPIAGLMLGLAGLGNLVVGHGIYYRYLAGLLSFLITILLIIRLFMSKDTLKSEFDNPIVASVTPTFFMGLMILATYLKEIIPSLAIYIWYFAIILHISWILWFTIRFIFNFKLKQVFPSFFIVYVGLVVASVTAPVFNNLKLGQFIFYFGFVAYLILLPVVIYRVLFFKNIKSPALPTITIFTAPAALCLAGYLSSFSENNFTLTAVLTLLTIVMLLGVTIYLPRMIKIGFYPSFSAFTFPYVISAIGLKMSAKFWQNKFGFNWFKYLAGITEILAIGLVLFVLLAYINFFHKSYQYLKNGLPNKQKVVSN</sequence>
<accession>A0A1I4FS71</accession>
<proteinExistence type="predicted"/>
<dbReference type="GO" id="GO:0046583">
    <property type="term" value="F:monoatomic cation efflux transmembrane transporter activity"/>
    <property type="evidence" value="ECO:0007669"/>
    <property type="project" value="TreeGrafter"/>
</dbReference>
<gene>
    <name evidence="6" type="ORF">SAMN02983006_00461</name>
</gene>
<reference evidence="6 7" key="1">
    <citation type="submission" date="2016-10" db="EMBL/GenBank/DDBJ databases">
        <authorList>
            <person name="de Groot N.N."/>
        </authorList>
    </citation>
    <scope>NUCLEOTIDE SEQUENCE [LARGE SCALE GENOMIC DNA]</scope>
    <source>
        <strain evidence="6 7">ATCC 51327</strain>
    </source>
</reference>
<feature type="transmembrane region" description="Helical" evidence="5">
    <location>
        <begin position="276"/>
        <end position="299"/>
    </location>
</feature>
<feature type="transmembrane region" description="Helical" evidence="5">
    <location>
        <begin position="184"/>
        <end position="205"/>
    </location>
</feature>
<feature type="transmembrane region" description="Helical" evidence="5">
    <location>
        <begin position="152"/>
        <end position="172"/>
    </location>
</feature>
<dbReference type="Gene3D" id="1.50.10.150">
    <property type="entry name" value="Voltage-dependent anion channel"/>
    <property type="match status" value="1"/>
</dbReference>
<keyword evidence="7" id="KW-1185">Reference proteome</keyword>
<dbReference type="STRING" id="29563.SAMN02983006_00461"/>
<organism evidence="6 7">
    <name type="scientific">Halanaerobium salsuginis</name>
    <dbReference type="NCBI Taxonomy" id="29563"/>
    <lineage>
        <taxon>Bacteria</taxon>
        <taxon>Bacillati</taxon>
        <taxon>Bacillota</taxon>
        <taxon>Clostridia</taxon>
        <taxon>Halanaerobiales</taxon>
        <taxon>Halanaerobiaceae</taxon>
        <taxon>Halanaerobium</taxon>
    </lineage>
</organism>
<protein>
    <submittedName>
        <fullName evidence="6">Exfoliative toxin A/B</fullName>
    </submittedName>
</protein>
<dbReference type="EMBL" id="FOTI01000003">
    <property type="protein sequence ID" value="SFL19521.1"/>
    <property type="molecule type" value="Genomic_DNA"/>
</dbReference>
<feature type="transmembrane region" description="Helical" evidence="5">
    <location>
        <begin position="97"/>
        <end position="118"/>
    </location>
</feature>
<keyword evidence="4 5" id="KW-0472">Membrane</keyword>
<dbReference type="Proteomes" id="UP000199006">
    <property type="component" value="Unassembled WGS sequence"/>
</dbReference>
<dbReference type="PANTHER" id="PTHR37955:SF1">
    <property type="entry name" value="DEP DOMAIN-CONTAINING PROTEIN"/>
    <property type="match status" value="1"/>
</dbReference>
<evidence type="ECO:0000313" key="7">
    <source>
        <dbReference type="Proteomes" id="UP000199006"/>
    </source>
</evidence>
<keyword evidence="3 5" id="KW-1133">Transmembrane helix</keyword>
<feature type="transmembrane region" description="Helical" evidence="5">
    <location>
        <begin position="66"/>
        <end position="85"/>
    </location>
</feature>
<dbReference type="AlphaFoldDB" id="A0A1I4FS71"/>
<evidence type="ECO:0000256" key="5">
    <source>
        <dbReference type="SAM" id="Phobius"/>
    </source>
</evidence>
<evidence type="ECO:0000256" key="1">
    <source>
        <dbReference type="ARBA" id="ARBA00004141"/>
    </source>
</evidence>
<evidence type="ECO:0000256" key="4">
    <source>
        <dbReference type="ARBA" id="ARBA00023136"/>
    </source>
</evidence>
<dbReference type="RefSeq" id="WP_089858994.1">
    <property type="nucleotide sequence ID" value="NZ_FOTI01000003.1"/>
</dbReference>